<name>A0A2M7Q9N2_9BACT</name>
<dbReference type="Gene3D" id="1.20.58.2140">
    <property type="match status" value="1"/>
</dbReference>
<organism evidence="1 2">
    <name type="scientific">Candidatus Uhrbacteria bacterium CG_4_10_14_0_8_um_filter_58_22</name>
    <dbReference type="NCBI Taxonomy" id="1975029"/>
    <lineage>
        <taxon>Bacteria</taxon>
        <taxon>Candidatus Uhriibacteriota</taxon>
    </lineage>
</organism>
<dbReference type="GO" id="GO:0043565">
    <property type="term" value="F:sequence-specific DNA binding"/>
    <property type="evidence" value="ECO:0007669"/>
    <property type="project" value="InterPro"/>
</dbReference>
<evidence type="ECO:0008006" key="3">
    <source>
        <dbReference type="Google" id="ProtNLM"/>
    </source>
</evidence>
<evidence type="ECO:0000313" key="1">
    <source>
        <dbReference type="EMBL" id="PIY62461.1"/>
    </source>
</evidence>
<gene>
    <name evidence="1" type="ORF">COY93_02985</name>
</gene>
<dbReference type="Proteomes" id="UP000230973">
    <property type="component" value="Unassembled WGS sequence"/>
</dbReference>
<sequence length="193" mass="21850">MLNRDYLERIKRDSGSYEAGRRETIRLSDDIRTVSKRAIFAMHRDDTATADRLLAEALKGIVSVHAKSQDGLQLTEEGSFRAALEEYVEARLYRDVLDGKELGPVNVADVEVPPNIFLGGLCDMVGELQRRQVRLATDGDIDGVKAMRDLAEELVGALLEMDLTGYLRNKFDQVKNSFRRSEEILYELSVRRT</sequence>
<protein>
    <recommendedName>
        <fullName evidence="3">Translin</fullName>
    </recommendedName>
</protein>
<dbReference type="SUPFAM" id="SSF74784">
    <property type="entry name" value="Translin"/>
    <property type="match status" value="1"/>
</dbReference>
<dbReference type="Pfam" id="PF01997">
    <property type="entry name" value="Translin"/>
    <property type="match status" value="1"/>
</dbReference>
<evidence type="ECO:0000313" key="2">
    <source>
        <dbReference type="Proteomes" id="UP000230973"/>
    </source>
</evidence>
<dbReference type="AlphaFoldDB" id="A0A2M7Q9N2"/>
<dbReference type="InterPro" id="IPR002848">
    <property type="entry name" value="Translin_fam"/>
</dbReference>
<reference evidence="2" key="1">
    <citation type="submission" date="2017-09" db="EMBL/GenBank/DDBJ databases">
        <title>Depth-based differentiation of microbial function through sediment-hosted aquifers and enrichment of novel symbionts in the deep terrestrial subsurface.</title>
        <authorList>
            <person name="Probst A.J."/>
            <person name="Ladd B."/>
            <person name="Jarett J.K."/>
            <person name="Geller-Mcgrath D.E."/>
            <person name="Sieber C.M.K."/>
            <person name="Emerson J.B."/>
            <person name="Anantharaman K."/>
            <person name="Thomas B.C."/>
            <person name="Malmstrom R."/>
            <person name="Stieglmeier M."/>
            <person name="Klingl A."/>
            <person name="Woyke T."/>
            <person name="Ryan C.M."/>
            <person name="Banfield J.F."/>
        </authorList>
    </citation>
    <scope>NUCLEOTIDE SEQUENCE [LARGE SCALE GENOMIC DNA]</scope>
</reference>
<dbReference type="CDD" id="cd14820">
    <property type="entry name" value="TRAX"/>
    <property type="match status" value="1"/>
</dbReference>
<proteinExistence type="predicted"/>
<accession>A0A2M7Q9N2</accession>
<dbReference type="InterPro" id="IPR036081">
    <property type="entry name" value="Translin_sf"/>
</dbReference>
<dbReference type="EMBL" id="PFLC01000039">
    <property type="protein sequence ID" value="PIY62461.1"/>
    <property type="molecule type" value="Genomic_DNA"/>
</dbReference>
<comment type="caution">
    <text evidence="1">The sequence shown here is derived from an EMBL/GenBank/DDBJ whole genome shotgun (WGS) entry which is preliminary data.</text>
</comment>
<dbReference type="PANTHER" id="PTHR10741">
    <property type="entry name" value="TRANSLIN AND TRANSLIN ASSOCIATED PROTEIN X"/>
    <property type="match status" value="1"/>
</dbReference>